<comment type="caution">
    <text evidence="1">The sequence shown here is derived from an EMBL/GenBank/DDBJ whole genome shotgun (WGS) entry which is preliminary data.</text>
</comment>
<evidence type="ECO:0000313" key="2">
    <source>
        <dbReference type="Proteomes" id="UP000789920"/>
    </source>
</evidence>
<organism evidence="1 2">
    <name type="scientific">Racocetra persica</name>
    <dbReference type="NCBI Taxonomy" id="160502"/>
    <lineage>
        <taxon>Eukaryota</taxon>
        <taxon>Fungi</taxon>
        <taxon>Fungi incertae sedis</taxon>
        <taxon>Mucoromycota</taxon>
        <taxon>Glomeromycotina</taxon>
        <taxon>Glomeromycetes</taxon>
        <taxon>Diversisporales</taxon>
        <taxon>Gigasporaceae</taxon>
        <taxon>Racocetra</taxon>
    </lineage>
</organism>
<sequence>SEIPISFENNNEDNIYNKNENIDNKSNNYDNNDNSLITTLSKEIFNYIGHILGINASVTSPFNTPELTEPMSNETNINILNIIAICKQEFKEFLEFILRSLQILQENLILFRSLIKSEQLSAQELYNMNNNHILMTHFCDLITSNSFKKVQNLVNIIYKDTNPHRCITSGNDILFLKRENKQKRKLFYKN</sequence>
<reference evidence="1" key="1">
    <citation type="submission" date="2021-06" db="EMBL/GenBank/DDBJ databases">
        <authorList>
            <person name="Kallberg Y."/>
            <person name="Tangrot J."/>
            <person name="Rosling A."/>
        </authorList>
    </citation>
    <scope>NUCLEOTIDE SEQUENCE</scope>
    <source>
        <strain evidence="1">MA461A</strain>
    </source>
</reference>
<feature type="non-terminal residue" evidence="1">
    <location>
        <position position="1"/>
    </location>
</feature>
<evidence type="ECO:0000313" key="1">
    <source>
        <dbReference type="EMBL" id="CAG8805030.1"/>
    </source>
</evidence>
<proteinExistence type="predicted"/>
<gene>
    <name evidence="1" type="ORF">RPERSI_LOCUS21844</name>
</gene>
<name>A0ACA9RQZ5_9GLOM</name>
<dbReference type="EMBL" id="CAJVQC010064949">
    <property type="protein sequence ID" value="CAG8805030.1"/>
    <property type="molecule type" value="Genomic_DNA"/>
</dbReference>
<protein>
    <submittedName>
        <fullName evidence="1">25299_t:CDS:1</fullName>
    </submittedName>
</protein>
<accession>A0ACA9RQZ5</accession>
<keyword evidence="2" id="KW-1185">Reference proteome</keyword>
<dbReference type="Proteomes" id="UP000789920">
    <property type="component" value="Unassembled WGS sequence"/>
</dbReference>